<dbReference type="GO" id="GO:0008482">
    <property type="term" value="F:sulfite oxidase activity"/>
    <property type="evidence" value="ECO:0007669"/>
    <property type="project" value="TreeGrafter"/>
</dbReference>
<accession>A0A2Z2NGA1</accession>
<comment type="cofactor">
    <cofactor evidence="1">
        <name>Mo-molybdopterin</name>
        <dbReference type="ChEBI" id="CHEBI:71302"/>
    </cofactor>
</comment>
<dbReference type="InterPro" id="IPR030835">
    <property type="entry name" value="Sulfite_DH_SoxC"/>
</dbReference>
<dbReference type="NCBIfam" id="TIGR04555">
    <property type="entry name" value="sulfite_DH_soxC"/>
    <property type="match status" value="1"/>
</dbReference>
<dbReference type="GO" id="GO:0043546">
    <property type="term" value="F:molybdopterin cofactor binding"/>
    <property type="evidence" value="ECO:0007669"/>
    <property type="project" value="TreeGrafter"/>
</dbReference>
<dbReference type="Proteomes" id="UP000250079">
    <property type="component" value="Chromosome"/>
</dbReference>
<evidence type="ECO:0000256" key="3">
    <source>
        <dbReference type="ARBA" id="ARBA00022723"/>
    </source>
</evidence>
<dbReference type="PROSITE" id="PS51318">
    <property type="entry name" value="TAT"/>
    <property type="match status" value="1"/>
</dbReference>
<dbReference type="SUPFAM" id="SSF56524">
    <property type="entry name" value="Oxidoreductase molybdopterin-binding domain"/>
    <property type="match status" value="1"/>
</dbReference>
<dbReference type="KEGG" id="gai:IMCC3135_00515"/>
<dbReference type="GO" id="GO:0006790">
    <property type="term" value="P:sulfur compound metabolic process"/>
    <property type="evidence" value="ECO:0007669"/>
    <property type="project" value="TreeGrafter"/>
</dbReference>
<sequence length="419" mass="45637">MIMQNKRLYPAKTAQMRTDRRSFLQLGGLGLLGAGVAGVSDAAEPPSWSEAGGGFSNYGQPADTEQRTIRWISANPAVPGEGVSWTPLHELEGTITPNGLHFERHHNGVPSIDPDEWSLLVNASGERSLRYSLADLHRYPLQSRILFIECGGNSNTLWKPQPVQAAAGHLHGLVSGCEWTGVALSVLLQEAGISTQDKWLIADAMDASGVTVSLPIAKCLDDVLVALYQNGEALRPENGYPARLVVPGWEGIVNVKWLRSLSLSDVPLMSRFDTVSYTDLQKDGIAERMTFEMGVKSIITSPSVGQQLTTTGDYEVRGLAWSGAGRIQTVELSADGGRNWVPAHLQEPVLDRALTRFRLPWHWDGRAQVLMSRATDTAGARQPSRDELISAKGGNVYYHYNGICAWAVDVDGDISHVYA</sequence>
<evidence type="ECO:0000256" key="4">
    <source>
        <dbReference type="ARBA" id="ARBA00023002"/>
    </source>
</evidence>
<dbReference type="AlphaFoldDB" id="A0A2Z2NGA1"/>
<evidence type="ECO:0000259" key="5">
    <source>
        <dbReference type="Pfam" id="PF00174"/>
    </source>
</evidence>
<evidence type="ECO:0008006" key="9">
    <source>
        <dbReference type="Google" id="ProtNLM"/>
    </source>
</evidence>
<dbReference type="GO" id="GO:0030151">
    <property type="term" value="F:molybdenum ion binding"/>
    <property type="evidence" value="ECO:0007669"/>
    <property type="project" value="InterPro"/>
</dbReference>
<gene>
    <name evidence="7" type="ORF">IMCC3135_00515</name>
</gene>
<name>A0A2Z2NGA1_9GAMM</name>
<proteinExistence type="predicted"/>
<dbReference type="PANTHER" id="PTHR19372:SF7">
    <property type="entry name" value="SULFITE OXIDASE, MITOCHONDRIAL"/>
    <property type="match status" value="1"/>
</dbReference>
<feature type="domain" description="Moybdenum cofactor oxidoreductase dimerisation" evidence="6">
    <location>
        <begin position="289"/>
        <end position="393"/>
    </location>
</feature>
<protein>
    <recommendedName>
        <fullName evidence="9">Sulfoxide reductase catalytic subunit YedY</fullName>
    </recommendedName>
</protein>
<keyword evidence="4" id="KW-0560">Oxidoreductase</keyword>
<dbReference type="EMBL" id="CP018632">
    <property type="protein sequence ID" value="ASJ70229.1"/>
    <property type="molecule type" value="Genomic_DNA"/>
</dbReference>
<reference evidence="7 8" key="1">
    <citation type="submission" date="2016-12" db="EMBL/GenBank/DDBJ databases">
        <authorList>
            <person name="Song W.-J."/>
            <person name="Kurnit D.M."/>
        </authorList>
    </citation>
    <scope>NUCLEOTIDE SEQUENCE [LARGE SCALE GENOMIC DNA]</scope>
    <source>
        <strain evidence="7 8">IMCC3135</strain>
    </source>
</reference>
<evidence type="ECO:0000313" key="8">
    <source>
        <dbReference type="Proteomes" id="UP000250079"/>
    </source>
</evidence>
<keyword evidence="3" id="KW-0479">Metal-binding</keyword>
<dbReference type="OrthoDB" id="9795587at2"/>
<evidence type="ECO:0000259" key="6">
    <source>
        <dbReference type="Pfam" id="PF03404"/>
    </source>
</evidence>
<dbReference type="Pfam" id="PF00174">
    <property type="entry name" value="Oxidored_molyb"/>
    <property type="match status" value="1"/>
</dbReference>
<evidence type="ECO:0000256" key="2">
    <source>
        <dbReference type="ARBA" id="ARBA00022505"/>
    </source>
</evidence>
<dbReference type="InterPro" id="IPR005066">
    <property type="entry name" value="MoCF_OxRdtse_dimer"/>
</dbReference>
<dbReference type="Gene3D" id="2.60.40.650">
    <property type="match status" value="1"/>
</dbReference>
<organism evidence="7 8">
    <name type="scientific">Granulosicoccus antarcticus IMCC3135</name>
    <dbReference type="NCBI Taxonomy" id="1192854"/>
    <lineage>
        <taxon>Bacteria</taxon>
        <taxon>Pseudomonadati</taxon>
        <taxon>Pseudomonadota</taxon>
        <taxon>Gammaproteobacteria</taxon>
        <taxon>Chromatiales</taxon>
        <taxon>Granulosicoccaceae</taxon>
        <taxon>Granulosicoccus</taxon>
    </lineage>
</organism>
<dbReference type="InterPro" id="IPR014756">
    <property type="entry name" value="Ig_E-set"/>
</dbReference>
<dbReference type="InterPro" id="IPR000572">
    <property type="entry name" value="OxRdtase_Mopterin-bd_dom"/>
</dbReference>
<dbReference type="Gene3D" id="3.90.420.10">
    <property type="entry name" value="Oxidoreductase, molybdopterin-binding domain"/>
    <property type="match status" value="1"/>
</dbReference>
<dbReference type="InterPro" id="IPR006311">
    <property type="entry name" value="TAT_signal"/>
</dbReference>
<evidence type="ECO:0000313" key="7">
    <source>
        <dbReference type="EMBL" id="ASJ70229.1"/>
    </source>
</evidence>
<dbReference type="SUPFAM" id="SSF81296">
    <property type="entry name" value="E set domains"/>
    <property type="match status" value="1"/>
</dbReference>
<dbReference type="GO" id="GO:0020037">
    <property type="term" value="F:heme binding"/>
    <property type="evidence" value="ECO:0007669"/>
    <property type="project" value="TreeGrafter"/>
</dbReference>
<keyword evidence="2" id="KW-0500">Molybdenum</keyword>
<feature type="domain" description="Oxidoreductase molybdopterin-binding" evidence="5">
    <location>
        <begin position="106"/>
        <end position="267"/>
    </location>
</feature>
<dbReference type="InterPro" id="IPR008335">
    <property type="entry name" value="Mopterin_OxRdtase_euk"/>
</dbReference>
<dbReference type="PANTHER" id="PTHR19372">
    <property type="entry name" value="SULFITE REDUCTASE"/>
    <property type="match status" value="1"/>
</dbReference>
<dbReference type="InterPro" id="IPR036374">
    <property type="entry name" value="OxRdtase_Mopterin-bd_sf"/>
</dbReference>
<evidence type="ECO:0000256" key="1">
    <source>
        <dbReference type="ARBA" id="ARBA00001924"/>
    </source>
</evidence>
<dbReference type="PRINTS" id="PR00407">
    <property type="entry name" value="EUMOPTERIN"/>
</dbReference>
<dbReference type="Pfam" id="PF03404">
    <property type="entry name" value="Mo-co_dimer"/>
    <property type="match status" value="1"/>
</dbReference>
<keyword evidence="8" id="KW-1185">Reference proteome</keyword>